<dbReference type="GO" id="GO:0010333">
    <property type="term" value="F:terpene synthase activity"/>
    <property type="evidence" value="ECO:0007669"/>
    <property type="project" value="InterPro"/>
</dbReference>
<dbReference type="OrthoDB" id="2989600at2"/>
<dbReference type="RefSeq" id="WP_116976681.1">
    <property type="nucleotide sequence ID" value="NZ_QPMM01000007.1"/>
</dbReference>
<dbReference type="EC" id="4.2.3.-" evidence="1"/>
<dbReference type="EMBL" id="QPMM01000007">
    <property type="protein sequence ID" value="RFS22032.1"/>
    <property type="molecule type" value="Genomic_DNA"/>
</dbReference>
<keyword evidence="1" id="KW-0456">Lyase</keyword>
<protein>
    <recommendedName>
        <fullName evidence="1">Terpene synthase</fullName>
        <ecNumber evidence="1">4.2.3.-</ecNumber>
    </recommendedName>
</protein>
<evidence type="ECO:0000313" key="2">
    <source>
        <dbReference type="EMBL" id="RFS22032.1"/>
    </source>
</evidence>
<dbReference type="Gene3D" id="1.10.600.10">
    <property type="entry name" value="Farnesyl Diphosphate Synthase"/>
    <property type="match status" value="1"/>
</dbReference>
<organism evidence="2 3">
    <name type="scientific">Chitinophaga silvatica</name>
    <dbReference type="NCBI Taxonomy" id="2282649"/>
    <lineage>
        <taxon>Bacteria</taxon>
        <taxon>Pseudomonadati</taxon>
        <taxon>Bacteroidota</taxon>
        <taxon>Chitinophagia</taxon>
        <taxon>Chitinophagales</taxon>
        <taxon>Chitinophagaceae</taxon>
        <taxon>Chitinophaga</taxon>
    </lineage>
</organism>
<accession>A0A3E1Y9F6</accession>
<dbReference type="PANTHER" id="PTHR35201:SF4">
    <property type="entry name" value="BETA-PINACENE SYNTHASE-RELATED"/>
    <property type="match status" value="1"/>
</dbReference>
<evidence type="ECO:0000256" key="1">
    <source>
        <dbReference type="RuleBase" id="RU366034"/>
    </source>
</evidence>
<proteinExistence type="inferred from homology"/>
<reference evidence="2 3" key="1">
    <citation type="submission" date="2018-07" db="EMBL/GenBank/DDBJ databases">
        <title>Chitinophaga K2CV101002-2 sp. nov., isolated from a monsoon evergreen broad-leaved forest soil.</title>
        <authorList>
            <person name="Lv Y."/>
        </authorList>
    </citation>
    <scope>NUCLEOTIDE SEQUENCE [LARGE SCALE GENOMIC DNA]</scope>
    <source>
        <strain evidence="2 3">GDMCC 1.1288</strain>
    </source>
</reference>
<dbReference type="InterPro" id="IPR008949">
    <property type="entry name" value="Isoprenoid_synthase_dom_sf"/>
</dbReference>
<dbReference type="Proteomes" id="UP000260644">
    <property type="component" value="Unassembled WGS sequence"/>
</dbReference>
<keyword evidence="1" id="KW-0460">Magnesium</keyword>
<dbReference type="Pfam" id="PF19086">
    <property type="entry name" value="Terpene_syn_C_2"/>
    <property type="match status" value="1"/>
</dbReference>
<gene>
    <name evidence="2" type="ORF">DVR12_15430</name>
</gene>
<dbReference type="SUPFAM" id="SSF48576">
    <property type="entry name" value="Terpenoid synthases"/>
    <property type="match status" value="1"/>
</dbReference>
<keyword evidence="3" id="KW-1185">Reference proteome</keyword>
<dbReference type="SFLD" id="SFLDS00005">
    <property type="entry name" value="Isoprenoid_Synthase_Type_I"/>
    <property type="match status" value="1"/>
</dbReference>
<name>A0A3E1Y9F6_9BACT</name>
<dbReference type="GO" id="GO:0046872">
    <property type="term" value="F:metal ion binding"/>
    <property type="evidence" value="ECO:0007669"/>
    <property type="project" value="UniProtKB-KW"/>
</dbReference>
<dbReference type="InterPro" id="IPR034686">
    <property type="entry name" value="Terpene_cyclase-like_2"/>
</dbReference>
<comment type="similarity">
    <text evidence="1">Belongs to the terpene synthase family.</text>
</comment>
<comment type="caution">
    <text evidence="2">The sequence shown here is derived from an EMBL/GenBank/DDBJ whole genome shotgun (WGS) entry which is preliminary data.</text>
</comment>
<comment type="cofactor">
    <cofactor evidence="1">
        <name>Mg(2+)</name>
        <dbReference type="ChEBI" id="CHEBI:18420"/>
    </cofactor>
</comment>
<dbReference type="AlphaFoldDB" id="A0A3E1Y9F6"/>
<keyword evidence="1" id="KW-0479">Metal-binding</keyword>
<dbReference type="PANTHER" id="PTHR35201">
    <property type="entry name" value="TERPENE SYNTHASE"/>
    <property type="match status" value="1"/>
</dbReference>
<dbReference type="SFLD" id="SFLDG01020">
    <property type="entry name" value="Terpene_Cyclase_Like_2"/>
    <property type="match status" value="1"/>
</dbReference>
<sequence length="329" mass="37337">MTTNIQMPVIRFPFTSRMNQHAEAAQQHITEWVNEMGLLTSEKAWQRFHKARFAYLVARAFPDAGLHELCLIADFNTWLFILDDKCDEAAEGRKADYLRSIMAGLLDILQQNIEYLPASGHPLSAALSSIWERMRKLSNPGWRLRFIKTVNDYFSACIWEAENREAGIIPSLEDYIKMRPFTGALLADIEAIEIIEKVVLPQQVTEQALLQRMIQAGNNLVCWTNDIFSCLKESKQGDVHNLVLVLQHENGYSLQDAVNEATRMLKEEVAIFVTLEKLLPLTGSEADYELIRFVAVLHAWIVGNAEWSIKDTGRYGVASLAALAYSPLH</sequence>
<evidence type="ECO:0000313" key="3">
    <source>
        <dbReference type="Proteomes" id="UP000260644"/>
    </source>
</evidence>